<organism evidence="3 4">
    <name type="scientific">Kitasatospora kifunensis</name>
    <name type="common">Streptomyces kifunensis</name>
    <dbReference type="NCBI Taxonomy" id="58351"/>
    <lineage>
        <taxon>Bacteria</taxon>
        <taxon>Bacillati</taxon>
        <taxon>Actinomycetota</taxon>
        <taxon>Actinomycetes</taxon>
        <taxon>Kitasatosporales</taxon>
        <taxon>Streptomycetaceae</taxon>
        <taxon>Kitasatospora</taxon>
    </lineage>
</organism>
<name>A0A7W7VU01_KITKI</name>
<evidence type="ECO:0000256" key="1">
    <source>
        <dbReference type="SAM" id="MobiDB-lite"/>
    </source>
</evidence>
<accession>A0A7W7VU01</accession>
<sequence length="208" mass="22585">MNPFEAADLLAYAAAFDNRHPSIAANEAWAKALADIPLDQDVYDAINAYYSEPTEPGQRHWLMPFHVRHYRKIARDQRIDAANVIYDGNPDETGLESAHGLRALIRAAGDGQLGDRPVLQAIPDRRPTELEAGRTSRLQEALAAIGTMPPRIVPGVTNPLAVACPHCAAVAGRPCRTKLSKRAMADPHPARTDRAQRAAAGLDEDEAS</sequence>
<dbReference type="Proteomes" id="UP000540506">
    <property type="component" value="Unassembled WGS sequence"/>
</dbReference>
<feature type="domain" description="DNA-binding phage zinc finger" evidence="2">
    <location>
        <begin position="156"/>
        <end position="204"/>
    </location>
</feature>
<feature type="compositionally biased region" description="Basic and acidic residues" evidence="1">
    <location>
        <begin position="183"/>
        <end position="196"/>
    </location>
</feature>
<dbReference type="EMBL" id="JACHJV010000001">
    <property type="protein sequence ID" value="MBB4922154.1"/>
    <property type="molecule type" value="Genomic_DNA"/>
</dbReference>
<proteinExistence type="predicted"/>
<dbReference type="RefSeq" id="WP_184934374.1">
    <property type="nucleotide sequence ID" value="NZ_JACHJV010000001.1"/>
</dbReference>
<feature type="region of interest" description="Disordered" evidence="1">
    <location>
        <begin position="180"/>
        <end position="208"/>
    </location>
</feature>
<comment type="caution">
    <text evidence="3">The sequence shown here is derived from an EMBL/GenBank/DDBJ whole genome shotgun (WGS) entry which is preliminary data.</text>
</comment>
<dbReference type="AlphaFoldDB" id="A0A7W7VU01"/>
<protein>
    <recommendedName>
        <fullName evidence="2">DNA-binding phage zinc finger domain-containing protein</fullName>
    </recommendedName>
</protein>
<dbReference type="InterPro" id="IPR056911">
    <property type="entry name" value="Phage_Znf_bind_put"/>
</dbReference>
<evidence type="ECO:0000259" key="2">
    <source>
        <dbReference type="Pfam" id="PF24623"/>
    </source>
</evidence>
<gene>
    <name evidence="3" type="ORF">FHR34_001147</name>
</gene>
<evidence type="ECO:0000313" key="4">
    <source>
        <dbReference type="Proteomes" id="UP000540506"/>
    </source>
</evidence>
<dbReference type="Pfam" id="PF24623">
    <property type="entry name" value="Phage_zn_bind_8"/>
    <property type="match status" value="1"/>
</dbReference>
<reference evidence="3 4" key="1">
    <citation type="submission" date="2020-08" db="EMBL/GenBank/DDBJ databases">
        <title>Sequencing the genomes of 1000 actinobacteria strains.</title>
        <authorList>
            <person name="Klenk H.-P."/>
        </authorList>
    </citation>
    <scope>NUCLEOTIDE SEQUENCE [LARGE SCALE GENOMIC DNA]</scope>
    <source>
        <strain evidence="3 4">DSM 41654</strain>
    </source>
</reference>
<keyword evidence="4" id="KW-1185">Reference proteome</keyword>
<evidence type="ECO:0000313" key="3">
    <source>
        <dbReference type="EMBL" id="MBB4922154.1"/>
    </source>
</evidence>